<organism evidence="1 2">
    <name type="scientific">Perca fluviatilis</name>
    <name type="common">European perch</name>
    <dbReference type="NCBI Taxonomy" id="8168"/>
    <lineage>
        <taxon>Eukaryota</taxon>
        <taxon>Metazoa</taxon>
        <taxon>Chordata</taxon>
        <taxon>Craniata</taxon>
        <taxon>Vertebrata</taxon>
        <taxon>Euteleostomi</taxon>
        <taxon>Actinopterygii</taxon>
        <taxon>Neopterygii</taxon>
        <taxon>Teleostei</taxon>
        <taxon>Neoteleostei</taxon>
        <taxon>Acanthomorphata</taxon>
        <taxon>Eupercaria</taxon>
        <taxon>Perciformes</taxon>
        <taxon>Percoidei</taxon>
        <taxon>Percidae</taxon>
        <taxon>Percinae</taxon>
        <taxon>Perca</taxon>
    </lineage>
</organism>
<proteinExistence type="predicted"/>
<protein>
    <submittedName>
        <fullName evidence="1">Uncharacterized protein</fullName>
    </submittedName>
</protein>
<keyword evidence="2" id="KW-1185">Reference proteome</keyword>
<name>A0A6A5EQK0_PERFL</name>
<comment type="caution">
    <text evidence="1">The sequence shown here is derived from an EMBL/GenBank/DDBJ whole genome shotgun (WGS) entry which is preliminary data.</text>
</comment>
<sequence>MGGRAQRRQNPAVKKEEESCVKSLLPTRGAAETPLLLHVNFRHNIQAEDHIHRWWSSIFSVKHSSVLVEAGEGGVRAVTAQHLKGPQHLPGYGGLVMTHCCR</sequence>
<dbReference type="AlphaFoldDB" id="A0A6A5EQK0"/>
<dbReference type="Proteomes" id="UP000465112">
    <property type="component" value="Unassembled WGS sequence"/>
</dbReference>
<evidence type="ECO:0000313" key="2">
    <source>
        <dbReference type="Proteomes" id="UP000465112"/>
    </source>
</evidence>
<accession>A0A6A5EQK0</accession>
<evidence type="ECO:0000313" key="1">
    <source>
        <dbReference type="EMBL" id="KAF1376332.1"/>
    </source>
</evidence>
<reference evidence="1 2" key="1">
    <citation type="submission" date="2019-06" db="EMBL/GenBank/DDBJ databases">
        <title>A chromosome-scale genome assembly of the European perch, Perca fluviatilis.</title>
        <authorList>
            <person name="Roques C."/>
            <person name="Zahm M."/>
            <person name="Cabau C."/>
            <person name="Klopp C."/>
            <person name="Bouchez O."/>
            <person name="Donnadieu C."/>
            <person name="Kuhl H."/>
            <person name="Gislard M."/>
            <person name="Guendouz S."/>
            <person name="Journot L."/>
            <person name="Haffray P."/>
            <person name="Bestin A."/>
            <person name="Morvezen R."/>
            <person name="Feron R."/>
            <person name="Wen M."/>
            <person name="Jouanno E."/>
            <person name="Herpin A."/>
            <person name="Schartl M."/>
            <person name="Postlethwait J."/>
            <person name="Schaerlinger B."/>
            <person name="Chardard D."/>
            <person name="Lecocq T."/>
            <person name="Poncet C."/>
            <person name="Jaffrelo L."/>
            <person name="Lampietro C."/>
            <person name="Guiguen Y."/>
        </authorList>
    </citation>
    <scope>NUCLEOTIDE SEQUENCE [LARGE SCALE GENOMIC DNA]</scope>
    <source>
        <tissue evidence="1">Blood</tissue>
    </source>
</reference>
<gene>
    <name evidence="1" type="ORF">PFLUV_G00210400</name>
</gene>
<dbReference type="EMBL" id="VHII01000018">
    <property type="protein sequence ID" value="KAF1376332.1"/>
    <property type="molecule type" value="Genomic_DNA"/>
</dbReference>